<sequence>MYQKAKRMFSFDKNRKINSNSLPKPTRRKGKAICGVESQDDTPWRFSYVRASNSLRRYGNKSRSYSAGDGSLGSSREDLLDPPLLLSRRKKLNVTNRLSNKYKSGNSSSEDLLYESDYTEEPLSSGMPETDGSVFSSQENLFKPKSRCSANVSQFLRRHSSDKTRKGPGTKAHPRSASPHIKVEFHHSTEGRHDIDDSTSLSPSKEEKENCNNIDHQQLQPLSAAGSAAVSERSMCTVSEPVLSDNTWPIRHRVHMAVVKTIQRLGSHINNMREQIENLEDNCIVLKDKLCNLREDHDALEVKITSLEERCQWYSDSKDHKYKEDNIVSEGCIPSADQVNRDSINGKTLLNQMNSIKKKSHRPSLFNLLAILLVTAVVWDIRSAGSFRGELLNLYSVLVHCNSSPHLIFLCKIA</sequence>
<feature type="compositionally biased region" description="Basic and acidic residues" evidence="2">
    <location>
        <begin position="181"/>
        <end position="196"/>
    </location>
</feature>
<feature type="coiled-coil region" evidence="1">
    <location>
        <begin position="262"/>
        <end position="289"/>
    </location>
</feature>
<dbReference type="AlphaFoldDB" id="A0A5B7FY83"/>
<proteinExistence type="predicted"/>
<evidence type="ECO:0000313" key="3">
    <source>
        <dbReference type="EMBL" id="MPC50169.1"/>
    </source>
</evidence>
<keyword evidence="1" id="KW-0175">Coiled coil</keyword>
<feature type="region of interest" description="Disordered" evidence="2">
    <location>
        <begin position="118"/>
        <end position="137"/>
    </location>
</feature>
<name>A0A5B7FY83_PORTR</name>
<feature type="compositionally biased region" description="Polar residues" evidence="2">
    <location>
        <begin position="211"/>
        <end position="221"/>
    </location>
</feature>
<evidence type="ECO:0000256" key="1">
    <source>
        <dbReference type="SAM" id="Coils"/>
    </source>
</evidence>
<feature type="region of interest" description="Disordered" evidence="2">
    <location>
        <begin position="59"/>
        <end position="79"/>
    </location>
</feature>
<evidence type="ECO:0000313" key="4">
    <source>
        <dbReference type="Proteomes" id="UP000324222"/>
    </source>
</evidence>
<keyword evidence="4" id="KW-1185">Reference proteome</keyword>
<reference evidence="3 4" key="1">
    <citation type="submission" date="2019-05" db="EMBL/GenBank/DDBJ databases">
        <title>Another draft genome of Portunus trituberculatus and its Hox gene families provides insights of decapod evolution.</title>
        <authorList>
            <person name="Jeong J.-H."/>
            <person name="Song I."/>
            <person name="Kim S."/>
            <person name="Choi T."/>
            <person name="Kim D."/>
            <person name="Ryu S."/>
            <person name="Kim W."/>
        </authorList>
    </citation>
    <scope>NUCLEOTIDE SEQUENCE [LARGE SCALE GENOMIC DNA]</scope>
    <source>
        <tissue evidence="3">Muscle</tissue>
    </source>
</reference>
<dbReference type="EMBL" id="VSRR010009321">
    <property type="protein sequence ID" value="MPC50169.1"/>
    <property type="molecule type" value="Genomic_DNA"/>
</dbReference>
<gene>
    <name evidence="3" type="ORF">E2C01_043992</name>
</gene>
<evidence type="ECO:0000256" key="2">
    <source>
        <dbReference type="SAM" id="MobiDB-lite"/>
    </source>
</evidence>
<dbReference type="OrthoDB" id="10022292at2759"/>
<feature type="region of interest" description="Disordered" evidence="2">
    <location>
        <begin position="152"/>
        <end position="226"/>
    </location>
</feature>
<accession>A0A5B7FY83</accession>
<comment type="caution">
    <text evidence="3">The sequence shown here is derived from an EMBL/GenBank/DDBJ whole genome shotgun (WGS) entry which is preliminary data.</text>
</comment>
<protein>
    <submittedName>
        <fullName evidence="3">Uncharacterized protein</fullName>
    </submittedName>
</protein>
<feature type="region of interest" description="Disordered" evidence="2">
    <location>
        <begin position="1"/>
        <end position="35"/>
    </location>
</feature>
<dbReference type="Proteomes" id="UP000324222">
    <property type="component" value="Unassembled WGS sequence"/>
</dbReference>
<organism evidence="3 4">
    <name type="scientific">Portunus trituberculatus</name>
    <name type="common">Swimming crab</name>
    <name type="synonym">Neptunus trituberculatus</name>
    <dbReference type="NCBI Taxonomy" id="210409"/>
    <lineage>
        <taxon>Eukaryota</taxon>
        <taxon>Metazoa</taxon>
        <taxon>Ecdysozoa</taxon>
        <taxon>Arthropoda</taxon>
        <taxon>Crustacea</taxon>
        <taxon>Multicrustacea</taxon>
        <taxon>Malacostraca</taxon>
        <taxon>Eumalacostraca</taxon>
        <taxon>Eucarida</taxon>
        <taxon>Decapoda</taxon>
        <taxon>Pleocyemata</taxon>
        <taxon>Brachyura</taxon>
        <taxon>Eubrachyura</taxon>
        <taxon>Portunoidea</taxon>
        <taxon>Portunidae</taxon>
        <taxon>Portuninae</taxon>
        <taxon>Portunus</taxon>
    </lineage>
</organism>